<feature type="region of interest" description="Disordered" evidence="1">
    <location>
        <begin position="32"/>
        <end position="62"/>
    </location>
</feature>
<feature type="compositionally biased region" description="Basic and acidic residues" evidence="1">
    <location>
        <begin position="32"/>
        <end position="45"/>
    </location>
</feature>
<comment type="caution">
    <text evidence="2">The sequence shown here is derived from an EMBL/GenBank/DDBJ whole genome shotgun (WGS) entry which is preliminary data.</text>
</comment>
<protein>
    <submittedName>
        <fullName evidence="2">Uncharacterized protein</fullName>
    </submittedName>
</protein>
<dbReference type="AlphaFoldDB" id="A0A2S9T4G3"/>
<gene>
    <name evidence="2" type="ORF">CJ673_09690</name>
</gene>
<evidence type="ECO:0000313" key="2">
    <source>
        <dbReference type="EMBL" id="PRM93735.1"/>
    </source>
</evidence>
<dbReference type="EMBL" id="NXGE01000007">
    <property type="protein sequence ID" value="PRM93735.1"/>
    <property type="molecule type" value="Genomic_DNA"/>
</dbReference>
<accession>A0A2S9T4G3</accession>
<proteinExistence type="predicted"/>
<evidence type="ECO:0000313" key="3">
    <source>
        <dbReference type="Proteomes" id="UP000238281"/>
    </source>
</evidence>
<dbReference type="Proteomes" id="UP000238281">
    <property type="component" value="Unassembled WGS sequence"/>
</dbReference>
<evidence type="ECO:0000256" key="1">
    <source>
        <dbReference type="SAM" id="MobiDB-lite"/>
    </source>
</evidence>
<sequence length="62" mass="6985">MQILGSIFMMFSQGKIIKDELDKAGKIESDLDMLEDKSNSKKQTDEATQSNNNSDENKDSNQ</sequence>
<name>A0A2S9T4G3_9BACT</name>
<reference evidence="2 3" key="1">
    <citation type="submission" date="2017-09" db="EMBL/GenBank/DDBJ databases">
        <title>Reassesment of A. cryaerophilus.</title>
        <authorList>
            <person name="Perez-Cataluna A."/>
            <person name="Collado L."/>
            <person name="Salgado O."/>
            <person name="Lefinanco V."/>
            <person name="Figueras M.J."/>
        </authorList>
    </citation>
    <scope>NUCLEOTIDE SEQUENCE [LARGE SCALE GENOMIC DNA]</scope>
    <source>
        <strain evidence="2 3">LMG 10210</strain>
    </source>
</reference>
<organism evidence="2 3">
    <name type="scientific">Aliarcobacter cryaerophilus</name>
    <dbReference type="NCBI Taxonomy" id="28198"/>
    <lineage>
        <taxon>Bacteria</taxon>
        <taxon>Pseudomonadati</taxon>
        <taxon>Campylobacterota</taxon>
        <taxon>Epsilonproteobacteria</taxon>
        <taxon>Campylobacterales</taxon>
        <taxon>Arcobacteraceae</taxon>
        <taxon>Aliarcobacter</taxon>
    </lineage>
</organism>
<dbReference type="RefSeq" id="WP_105915983.1">
    <property type="nucleotide sequence ID" value="NZ_NXGE01000007.1"/>
</dbReference>